<comment type="subcellular location">
    <subcellularLocation>
        <location evidence="1">Nucleus</location>
    </subcellularLocation>
</comment>
<feature type="compositionally biased region" description="Polar residues" evidence="10">
    <location>
        <begin position="141"/>
        <end position="151"/>
    </location>
</feature>
<dbReference type="GO" id="GO:0003677">
    <property type="term" value="F:DNA binding"/>
    <property type="evidence" value="ECO:0007669"/>
    <property type="project" value="UniProtKB-KW"/>
</dbReference>
<evidence type="ECO:0000256" key="6">
    <source>
        <dbReference type="ARBA" id="ARBA00023015"/>
    </source>
</evidence>
<dbReference type="AlphaFoldDB" id="A0A317XJA3"/>
<dbReference type="GO" id="GO:0006355">
    <property type="term" value="P:regulation of DNA-templated transcription"/>
    <property type="evidence" value="ECO:0007669"/>
    <property type="project" value="InterPro"/>
</dbReference>
<feature type="region of interest" description="Disordered" evidence="10">
    <location>
        <begin position="1"/>
        <end position="243"/>
    </location>
</feature>
<dbReference type="Proteomes" id="UP000246740">
    <property type="component" value="Unassembled WGS sequence"/>
</dbReference>
<keyword evidence="7" id="KW-0238">DNA-binding</keyword>
<dbReference type="InterPro" id="IPR000116">
    <property type="entry name" value="HMGA"/>
</dbReference>
<dbReference type="GO" id="GO:0003712">
    <property type="term" value="F:transcription coregulator activity"/>
    <property type="evidence" value="ECO:0007669"/>
    <property type="project" value="TreeGrafter"/>
</dbReference>
<keyword evidence="3" id="KW-0597">Phosphoprotein</keyword>
<keyword evidence="6" id="KW-0805">Transcription regulation</keyword>
<organism evidence="11 12">
    <name type="scientific">Testicularia cyperi</name>
    <dbReference type="NCBI Taxonomy" id="1882483"/>
    <lineage>
        <taxon>Eukaryota</taxon>
        <taxon>Fungi</taxon>
        <taxon>Dikarya</taxon>
        <taxon>Basidiomycota</taxon>
        <taxon>Ustilaginomycotina</taxon>
        <taxon>Ustilaginomycetes</taxon>
        <taxon>Ustilaginales</taxon>
        <taxon>Anthracoideaceae</taxon>
        <taxon>Testicularia</taxon>
    </lineage>
</organism>
<dbReference type="Pfam" id="PF02178">
    <property type="entry name" value="AT_hook"/>
    <property type="match status" value="4"/>
</dbReference>
<evidence type="ECO:0000256" key="10">
    <source>
        <dbReference type="SAM" id="MobiDB-lite"/>
    </source>
</evidence>
<proteinExistence type="inferred from homology"/>
<evidence type="ECO:0000256" key="2">
    <source>
        <dbReference type="ARBA" id="ARBA00010812"/>
    </source>
</evidence>
<evidence type="ECO:0000256" key="9">
    <source>
        <dbReference type="ARBA" id="ARBA00023242"/>
    </source>
</evidence>
<evidence type="ECO:0000256" key="1">
    <source>
        <dbReference type="ARBA" id="ARBA00004123"/>
    </source>
</evidence>
<dbReference type="EMBL" id="KZ819199">
    <property type="protein sequence ID" value="PWY98374.1"/>
    <property type="molecule type" value="Genomic_DNA"/>
</dbReference>
<name>A0A317XJA3_9BASI</name>
<dbReference type="PANTHER" id="PTHR23341:SF2">
    <property type="entry name" value="HIGH MOBILITY GROUP PROTEIN HMG-12"/>
    <property type="match status" value="1"/>
</dbReference>
<dbReference type="STRING" id="1882483.A0A317XJA3"/>
<accession>A0A317XJA3</accession>
<dbReference type="GO" id="GO:0010557">
    <property type="term" value="P:positive regulation of macromolecule biosynthetic process"/>
    <property type="evidence" value="ECO:0007669"/>
    <property type="project" value="UniProtKB-ARBA"/>
</dbReference>
<sequence>MDSSTSTILKRPRGRPRKNAPAPGADVSLASTIATTATPRPRGRSRKDATNTSSSIASAATTPRPRGGPRKNADTSTNSIPSTSTGRPRGRPRKSADVSLASTAAPVTPRPRGRPRKDVSVSFDDSVTVAIPRSKGRPRTNADTSVTSTEAGPTPRKRGRPRKDANASVDNSTAAASAVRGQAAEDSDVSLIDGASDAESDASEDDAAQSADEDEGGLSSDGESGRQEGRSKGKRRRKGWPTPRERLRKWRKLSLEERECVTSEGGLIWRTAIPLLNSMPKNVRSMVADSLARALNRIDGKLEAGLVPPLPRVPTASGARRELASSMLSWRLEEEGSLLRAENADLTANIMNPTDLGMNAEIAELEQMLLPEAEQIIELNKTLQHQSDELTRTKSSISKLRKDRKAIKNSDSGAYPGDLEAHKLVSIITTKPELDLHLAPALRMYNS</sequence>
<dbReference type="InParanoid" id="A0A317XJA3"/>
<dbReference type="GO" id="GO:0000785">
    <property type="term" value="C:chromatin"/>
    <property type="evidence" value="ECO:0007669"/>
    <property type="project" value="InterPro"/>
</dbReference>
<reference evidence="11 12" key="1">
    <citation type="journal article" date="2018" name="Mol. Biol. Evol.">
        <title>Broad Genomic Sampling Reveals a Smut Pathogenic Ancestry of the Fungal Clade Ustilaginomycotina.</title>
        <authorList>
            <person name="Kijpornyongpan T."/>
            <person name="Mondo S.J."/>
            <person name="Barry K."/>
            <person name="Sandor L."/>
            <person name="Lee J."/>
            <person name="Lipzen A."/>
            <person name="Pangilinan J."/>
            <person name="LaButti K."/>
            <person name="Hainaut M."/>
            <person name="Henrissat B."/>
            <person name="Grigoriev I.V."/>
            <person name="Spatafora J.W."/>
            <person name="Aime M.C."/>
        </authorList>
    </citation>
    <scope>NUCLEOTIDE SEQUENCE [LARGE SCALE GENOMIC DNA]</scope>
    <source>
        <strain evidence="11 12">MCA 3645</strain>
    </source>
</reference>
<evidence type="ECO:0000256" key="8">
    <source>
        <dbReference type="ARBA" id="ARBA00023163"/>
    </source>
</evidence>
<keyword evidence="4" id="KW-0677">Repeat</keyword>
<dbReference type="GO" id="GO:0005634">
    <property type="term" value="C:nucleus"/>
    <property type="evidence" value="ECO:0007669"/>
    <property type="project" value="UniProtKB-SubCell"/>
</dbReference>
<evidence type="ECO:0000256" key="4">
    <source>
        <dbReference type="ARBA" id="ARBA00022737"/>
    </source>
</evidence>
<evidence type="ECO:0000313" key="12">
    <source>
        <dbReference type="Proteomes" id="UP000246740"/>
    </source>
</evidence>
<keyword evidence="9" id="KW-0539">Nucleus</keyword>
<evidence type="ECO:0000256" key="5">
    <source>
        <dbReference type="ARBA" id="ARBA00022990"/>
    </source>
</evidence>
<feature type="compositionally biased region" description="Polar residues" evidence="10">
    <location>
        <begin position="74"/>
        <end position="86"/>
    </location>
</feature>
<evidence type="ECO:0000256" key="3">
    <source>
        <dbReference type="ARBA" id="ARBA00022553"/>
    </source>
</evidence>
<dbReference type="OrthoDB" id="2552168at2759"/>
<dbReference type="PRINTS" id="PR00929">
    <property type="entry name" value="ATHOOK"/>
</dbReference>
<dbReference type="PANTHER" id="PTHR23341">
    <property type="entry name" value="HIGH MOBILITY GROUP PROTEINS HMG-A AND C"/>
    <property type="match status" value="1"/>
</dbReference>
<gene>
    <name evidence="11" type="ORF">BCV70DRAFT_202151</name>
</gene>
<dbReference type="PRINTS" id="PR00930">
    <property type="entry name" value="HIGHMOBLTYIY"/>
</dbReference>
<keyword evidence="12" id="KW-1185">Reference proteome</keyword>
<dbReference type="SMART" id="SM00384">
    <property type="entry name" value="AT_hook"/>
    <property type="match status" value="7"/>
</dbReference>
<keyword evidence="5" id="KW-0007">Acetylation</keyword>
<protein>
    <submittedName>
        <fullName evidence="11">Uncharacterized protein</fullName>
    </submittedName>
</protein>
<evidence type="ECO:0000256" key="7">
    <source>
        <dbReference type="ARBA" id="ARBA00023125"/>
    </source>
</evidence>
<feature type="compositionally biased region" description="Low complexity" evidence="10">
    <location>
        <begin position="50"/>
        <end position="62"/>
    </location>
</feature>
<evidence type="ECO:0000313" key="11">
    <source>
        <dbReference type="EMBL" id="PWY98374.1"/>
    </source>
</evidence>
<dbReference type="InterPro" id="IPR017956">
    <property type="entry name" value="AT_hook_DNA-bd_motif"/>
</dbReference>
<comment type="similarity">
    <text evidence="2">Belongs to the HMGA family.</text>
</comment>
<keyword evidence="8" id="KW-0804">Transcription</keyword>
<feature type="compositionally biased region" description="Acidic residues" evidence="10">
    <location>
        <begin position="196"/>
        <end position="216"/>
    </location>
</feature>
<feature type="compositionally biased region" description="Polar residues" evidence="10">
    <location>
        <begin position="29"/>
        <end position="38"/>
    </location>
</feature>